<protein>
    <recommendedName>
        <fullName evidence="10">Ribosomal protein uS12 methylthiotransferase RimO</fullName>
        <shortName evidence="10">uS12 MTTase</shortName>
        <shortName evidence="10">uS12 methylthiotransferase</shortName>
        <ecNumber evidence="10">2.8.4.4</ecNumber>
    </recommendedName>
    <alternativeName>
        <fullName evidence="10">Ribosomal protein uS12 (aspartate-C(3))-methylthiotransferase</fullName>
    </alternativeName>
    <alternativeName>
        <fullName evidence="10">Ribosome maturation factor RimO</fullName>
    </alternativeName>
</protein>
<dbReference type="InterPro" id="IPR006638">
    <property type="entry name" value="Elp3/MiaA/NifB-like_rSAM"/>
</dbReference>
<keyword evidence="4 10" id="KW-0808">Transferase</keyword>
<evidence type="ECO:0000256" key="8">
    <source>
        <dbReference type="ARBA" id="ARBA00023014"/>
    </source>
</evidence>
<evidence type="ECO:0000256" key="10">
    <source>
        <dbReference type="HAMAP-Rule" id="MF_01865"/>
    </source>
</evidence>
<feature type="binding site" evidence="10">
    <location>
        <position position="10"/>
    </location>
    <ligand>
        <name>[4Fe-4S] cluster</name>
        <dbReference type="ChEBI" id="CHEBI:49883"/>
        <label>1</label>
    </ligand>
</feature>
<comment type="function">
    <text evidence="1">Catalyzes the methylthiolation of N6-(dimethylallyl)adenosine (i(6)A), leading to the formation of 2-methylthio-N6-(dimethylallyl)adenosine (ms(2)i(6)A) at position 37 in tRNAs that read codons beginning with uridine.</text>
</comment>
<feature type="binding site" evidence="10">
    <location>
        <position position="161"/>
    </location>
    <ligand>
        <name>[4Fe-4S] cluster</name>
        <dbReference type="ChEBI" id="CHEBI:49883"/>
        <label>2</label>
        <note>4Fe-4S-S-AdoMet</note>
    </ligand>
</feature>
<dbReference type="Pfam" id="PF04055">
    <property type="entry name" value="Radical_SAM"/>
    <property type="match status" value="1"/>
</dbReference>
<dbReference type="SUPFAM" id="SSF102114">
    <property type="entry name" value="Radical SAM enzymes"/>
    <property type="match status" value="1"/>
</dbReference>
<proteinExistence type="inferred from homology"/>
<dbReference type="STRING" id="1261.HMPREF3195_01807"/>
<keyword evidence="14" id="KW-0689">Ribosomal protein</keyword>
<feature type="domain" description="Radical SAM core" evidence="13">
    <location>
        <begin position="140"/>
        <end position="369"/>
    </location>
</feature>
<keyword evidence="3 10" id="KW-0963">Cytoplasm</keyword>
<evidence type="ECO:0000256" key="6">
    <source>
        <dbReference type="ARBA" id="ARBA00022723"/>
    </source>
</evidence>
<evidence type="ECO:0000256" key="3">
    <source>
        <dbReference type="ARBA" id="ARBA00022490"/>
    </source>
</evidence>
<dbReference type="GO" id="GO:0035597">
    <property type="term" value="F:tRNA-2-methylthio-N(6)-dimethylallyladenosine(37) synthase activity"/>
    <property type="evidence" value="ECO:0007669"/>
    <property type="project" value="UniProtKB-EC"/>
</dbReference>
<evidence type="ECO:0000256" key="2">
    <source>
        <dbReference type="ARBA" id="ARBA00022485"/>
    </source>
</evidence>
<dbReference type="Gene3D" id="3.80.30.20">
    <property type="entry name" value="tm_1862 like domain"/>
    <property type="match status" value="1"/>
</dbReference>
<evidence type="ECO:0000259" key="13">
    <source>
        <dbReference type="PROSITE" id="PS51918"/>
    </source>
</evidence>
<feature type="domain" description="MTTase N-terminal" evidence="12">
    <location>
        <begin position="1"/>
        <end position="117"/>
    </location>
</feature>
<dbReference type="NCBIfam" id="TIGR00089">
    <property type="entry name" value="MiaB/RimO family radical SAM methylthiotransferase"/>
    <property type="match status" value="1"/>
</dbReference>
<dbReference type="FunFam" id="3.40.50.12160:FF:000003">
    <property type="entry name" value="CDK5 regulatory subunit-associated protein 1"/>
    <property type="match status" value="1"/>
</dbReference>
<comment type="subcellular location">
    <subcellularLocation>
        <location evidence="10">Cytoplasm</location>
    </subcellularLocation>
</comment>
<dbReference type="GO" id="GO:0046872">
    <property type="term" value="F:metal ion binding"/>
    <property type="evidence" value="ECO:0007669"/>
    <property type="project" value="UniProtKB-KW"/>
</dbReference>
<dbReference type="SMART" id="SM00729">
    <property type="entry name" value="Elp3"/>
    <property type="match status" value="1"/>
</dbReference>
<keyword evidence="2 10" id="KW-0004">4Fe-4S</keyword>
<evidence type="ECO:0000256" key="4">
    <source>
        <dbReference type="ARBA" id="ARBA00022679"/>
    </source>
</evidence>
<dbReference type="InterPro" id="IPR058240">
    <property type="entry name" value="rSAM_sf"/>
</dbReference>
<dbReference type="PROSITE" id="PS01278">
    <property type="entry name" value="MTTASE_RADICAL"/>
    <property type="match status" value="1"/>
</dbReference>
<dbReference type="AlphaFoldDB" id="A0A135YM74"/>
<comment type="catalytic activity">
    <reaction evidence="10">
        <text>L-aspartate(89)-[ribosomal protein uS12]-hydrogen + (sulfur carrier)-SH + AH2 + 2 S-adenosyl-L-methionine = 3-methylsulfanyl-L-aspartate(89)-[ribosomal protein uS12]-hydrogen + (sulfur carrier)-H + 5'-deoxyadenosine + L-methionine + A + S-adenosyl-L-homocysteine + 2 H(+)</text>
        <dbReference type="Rhea" id="RHEA:37087"/>
        <dbReference type="Rhea" id="RHEA-COMP:10460"/>
        <dbReference type="Rhea" id="RHEA-COMP:10461"/>
        <dbReference type="Rhea" id="RHEA-COMP:14737"/>
        <dbReference type="Rhea" id="RHEA-COMP:14739"/>
        <dbReference type="ChEBI" id="CHEBI:13193"/>
        <dbReference type="ChEBI" id="CHEBI:15378"/>
        <dbReference type="ChEBI" id="CHEBI:17319"/>
        <dbReference type="ChEBI" id="CHEBI:17499"/>
        <dbReference type="ChEBI" id="CHEBI:29917"/>
        <dbReference type="ChEBI" id="CHEBI:29961"/>
        <dbReference type="ChEBI" id="CHEBI:57844"/>
        <dbReference type="ChEBI" id="CHEBI:57856"/>
        <dbReference type="ChEBI" id="CHEBI:59789"/>
        <dbReference type="ChEBI" id="CHEBI:64428"/>
        <dbReference type="ChEBI" id="CHEBI:73599"/>
        <dbReference type="EC" id="2.8.4.4"/>
    </reaction>
</comment>
<dbReference type="GO" id="GO:0103039">
    <property type="term" value="F:protein methylthiotransferase activity"/>
    <property type="evidence" value="ECO:0007669"/>
    <property type="project" value="UniProtKB-EC"/>
</dbReference>
<evidence type="ECO:0000256" key="7">
    <source>
        <dbReference type="ARBA" id="ARBA00023004"/>
    </source>
</evidence>
<comment type="caution">
    <text evidence="14">The sequence shown here is derived from an EMBL/GenBank/DDBJ whole genome shotgun (WGS) entry which is preliminary data.</text>
</comment>
<dbReference type="HAMAP" id="MF_01865">
    <property type="entry name" value="MTTase_RimO"/>
    <property type="match status" value="1"/>
</dbReference>
<accession>A0A135YM74</accession>
<feature type="binding site" evidence="10">
    <location>
        <position position="154"/>
    </location>
    <ligand>
        <name>[4Fe-4S] cluster</name>
        <dbReference type="ChEBI" id="CHEBI:49883"/>
        <label>2</label>
        <note>4Fe-4S-S-AdoMet</note>
    </ligand>
</feature>
<name>A0A135YM74_9FIRM</name>
<dbReference type="PANTHER" id="PTHR43837">
    <property type="entry name" value="RIBOSOMAL PROTEIN S12 METHYLTHIOTRANSFERASE RIMO"/>
    <property type="match status" value="1"/>
</dbReference>
<feature type="domain" description="TRAM" evidence="11">
    <location>
        <begin position="372"/>
        <end position="439"/>
    </location>
</feature>
<evidence type="ECO:0000313" key="14">
    <source>
        <dbReference type="EMBL" id="KXI10488.1"/>
    </source>
</evidence>
<dbReference type="InterPro" id="IPR013848">
    <property type="entry name" value="Methylthiotransferase_N"/>
</dbReference>
<dbReference type="InterPro" id="IPR020612">
    <property type="entry name" value="Methylthiotransferase_CS"/>
</dbReference>
<evidence type="ECO:0000256" key="9">
    <source>
        <dbReference type="ARBA" id="ARBA00051425"/>
    </source>
</evidence>
<dbReference type="PROSITE" id="PS51918">
    <property type="entry name" value="RADICAL_SAM"/>
    <property type="match status" value="1"/>
</dbReference>
<gene>
    <name evidence="10" type="primary">rimO</name>
    <name evidence="14" type="ORF">HMPREF3195_01807</name>
</gene>
<dbReference type="InterPro" id="IPR007197">
    <property type="entry name" value="rSAM"/>
</dbReference>
<dbReference type="SFLD" id="SFLDS00029">
    <property type="entry name" value="Radical_SAM"/>
    <property type="match status" value="1"/>
</dbReference>
<keyword evidence="14" id="KW-0687">Ribonucleoprotein</keyword>
<feature type="binding site" evidence="10">
    <location>
        <position position="80"/>
    </location>
    <ligand>
        <name>[4Fe-4S] cluster</name>
        <dbReference type="ChEBI" id="CHEBI:49883"/>
        <label>1</label>
    </ligand>
</feature>
<dbReference type="SFLD" id="SFLDF00274">
    <property type="entry name" value="ribosomal_protein_S12_methylth"/>
    <property type="match status" value="1"/>
</dbReference>
<dbReference type="SFLD" id="SFLDG01061">
    <property type="entry name" value="methylthiotransferase"/>
    <property type="match status" value="1"/>
</dbReference>
<dbReference type="InterPro" id="IPR005840">
    <property type="entry name" value="Ribosomal_uS12_MeSTrfase_RimO"/>
</dbReference>
<reference evidence="14 15" key="1">
    <citation type="submission" date="2016-02" db="EMBL/GenBank/DDBJ databases">
        <authorList>
            <person name="Wen L."/>
            <person name="He K."/>
            <person name="Yang H."/>
        </authorList>
    </citation>
    <scope>NUCLEOTIDE SEQUENCE [LARGE SCALE GENOMIC DNA]</scope>
    <source>
        <strain evidence="14 15">MJR8628A</strain>
    </source>
</reference>
<dbReference type="GO" id="GO:0051539">
    <property type="term" value="F:4 iron, 4 sulfur cluster binding"/>
    <property type="evidence" value="ECO:0007669"/>
    <property type="project" value="UniProtKB-UniRule"/>
</dbReference>
<comment type="similarity">
    <text evidence="10">Belongs to the methylthiotransferase family. RimO subfamily.</text>
</comment>
<dbReference type="GO" id="GO:0005840">
    <property type="term" value="C:ribosome"/>
    <property type="evidence" value="ECO:0007669"/>
    <property type="project" value="UniProtKB-KW"/>
</dbReference>
<dbReference type="PATRIC" id="fig|1261.5.peg.1815"/>
<keyword evidence="5 10" id="KW-0949">S-adenosyl-L-methionine</keyword>
<dbReference type="eggNOG" id="COG0621">
    <property type="taxonomic scope" value="Bacteria"/>
</dbReference>
<dbReference type="Pfam" id="PF18693">
    <property type="entry name" value="TRAM_2"/>
    <property type="match status" value="1"/>
</dbReference>
<dbReference type="InterPro" id="IPR023404">
    <property type="entry name" value="rSAM_horseshoe"/>
</dbReference>
<dbReference type="Pfam" id="PF00919">
    <property type="entry name" value="UPF0004"/>
    <property type="match status" value="1"/>
</dbReference>
<dbReference type="EMBL" id="LSQZ01000091">
    <property type="protein sequence ID" value="KXI10488.1"/>
    <property type="molecule type" value="Genomic_DNA"/>
</dbReference>
<organism evidence="14 15">
    <name type="scientific">Peptostreptococcus anaerobius</name>
    <dbReference type="NCBI Taxonomy" id="1261"/>
    <lineage>
        <taxon>Bacteria</taxon>
        <taxon>Bacillati</taxon>
        <taxon>Bacillota</taxon>
        <taxon>Clostridia</taxon>
        <taxon>Peptostreptococcales</taxon>
        <taxon>Peptostreptococcaceae</taxon>
        <taxon>Peptostreptococcus</taxon>
    </lineage>
</organism>
<evidence type="ECO:0000259" key="12">
    <source>
        <dbReference type="PROSITE" id="PS51449"/>
    </source>
</evidence>
<dbReference type="EC" id="2.8.4.4" evidence="10"/>
<evidence type="ECO:0000259" key="11">
    <source>
        <dbReference type="PROSITE" id="PS50926"/>
    </source>
</evidence>
<dbReference type="FunFam" id="3.80.30.20:FF:000001">
    <property type="entry name" value="tRNA-2-methylthio-N(6)-dimethylallyladenosine synthase 2"/>
    <property type="match status" value="1"/>
</dbReference>
<evidence type="ECO:0000313" key="15">
    <source>
        <dbReference type="Proteomes" id="UP000070326"/>
    </source>
</evidence>
<dbReference type="GO" id="GO:0035599">
    <property type="term" value="F:aspartic acid methylthiotransferase activity"/>
    <property type="evidence" value="ECO:0007669"/>
    <property type="project" value="TreeGrafter"/>
</dbReference>
<dbReference type="InterPro" id="IPR002792">
    <property type="entry name" value="TRAM_dom"/>
</dbReference>
<dbReference type="PANTHER" id="PTHR43837:SF1">
    <property type="entry name" value="RIBOSOMAL PROTEIN US12 METHYLTHIOTRANSFERASE RIMO"/>
    <property type="match status" value="1"/>
</dbReference>
<dbReference type="Gene3D" id="2.40.50.140">
    <property type="entry name" value="Nucleic acid-binding proteins"/>
    <property type="match status" value="1"/>
</dbReference>
<evidence type="ECO:0000256" key="5">
    <source>
        <dbReference type="ARBA" id="ARBA00022691"/>
    </source>
</evidence>
<comment type="function">
    <text evidence="10">Catalyzes the methylthiolation of an aspartic acid residue of ribosomal protein uS12.</text>
</comment>
<dbReference type="GO" id="GO:0005829">
    <property type="term" value="C:cytosol"/>
    <property type="evidence" value="ECO:0007669"/>
    <property type="project" value="TreeGrafter"/>
</dbReference>
<dbReference type="InterPro" id="IPR038135">
    <property type="entry name" value="Methylthiotransferase_N_sf"/>
</dbReference>
<comment type="catalytic activity">
    <reaction evidence="9">
        <text>N(6)-dimethylallyladenosine(37) in tRNA + (sulfur carrier)-SH + AH2 + 2 S-adenosyl-L-methionine = 2-methylsulfanyl-N(6)-dimethylallyladenosine(37) in tRNA + (sulfur carrier)-H + 5'-deoxyadenosine + L-methionine + A + S-adenosyl-L-homocysteine + 2 H(+)</text>
        <dbReference type="Rhea" id="RHEA:37067"/>
        <dbReference type="Rhea" id="RHEA-COMP:10375"/>
        <dbReference type="Rhea" id="RHEA-COMP:10376"/>
        <dbReference type="Rhea" id="RHEA-COMP:14737"/>
        <dbReference type="Rhea" id="RHEA-COMP:14739"/>
        <dbReference type="ChEBI" id="CHEBI:13193"/>
        <dbReference type="ChEBI" id="CHEBI:15378"/>
        <dbReference type="ChEBI" id="CHEBI:17319"/>
        <dbReference type="ChEBI" id="CHEBI:17499"/>
        <dbReference type="ChEBI" id="CHEBI:29917"/>
        <dbReference type="ChEBI" id="CHEBI:57844"/>
        <dbReference type="ChEBI" id="CHEBI:57856"/>
        <dbReference type="ChEBI" id="CHEBI:59789"/>
        <dbReference type="ChEBI" id="CHEBI:64428"/>
        <dbReference type="ChEBI" id="CHEBI:74415"/>
        <dbReference type="ChEBI" id="CHEBI:74417"/>
        <dbReference type="EC" id="2.8.4.3"/>
    </reaction>
</comment>
<dbReference type="PROSITE" id="PS50926">
    <property type="entry name" value="TRAM"/>
    <property type="match status" value="1"/>
</dbReference>
<dbReference type="InterPro" id="IPR005839">
    <property type="entry name" value="Methylthiotransferase"/>
</dbReference>
<dbReference type="PROSITE" id="PS51449">
    <property type="entry name" value="MTTASE_N"/>
    <property type="match status" value="1"/>
</dbReference>
<keyword evidence="7 10" id="KW-0408">Iron</keyword>
<dbReference type="InterPro" id="IPR012340">
    <property type="entry name" value="NA-bd_OB-fold"/>
</dbReference>
<feature type="binding site" evidence="10">
    <location>
        <position position="46"/>
    </location>
    <ligand>
        <name>[4Fe-4S] cluster</name>
        <dbReference type="ChEBI" id="CHEBI:49883"/>
        <label>1</label>
    </ligand>
</feature>
<keyword evidence="8 10" id="KW-0411">Iron-sulfur</keyword>
<dbReference type="Proteomes" id="UP000070326">
    <property type="component" value="Unassembled WGS sequence"/>
</dbReference>
<keyword evidence="6 10" id="KW-0479">Metal-binding</keyword>
<sequence>MKIALESLGCSKNLVDAEIMLGLLNKKGHQLVSSPQGADVVIVNTCGFIESAKQESIDSIVEYADLKNEGSLKYLLVSGCLAQRYPDELKEEIPEIDAIVGTGSYQNITTVVDKLMTRDGIVEIGDINFSFNEDLPRYISTPDHLAYLKIGEGCDNNCTYCIIPKLRGKYRSRKLEDLLAEAEGLLERGVKELVVIAQDTSVYGRDRYGRVMLAELLERLAKMGFKWIRVMYSYPEGITEEIVDVIAKYDNLCSYFDIPMQHASDRILKLMNRHTSNQELRSKVEMIRSKIPDATIRTTFIVGFPGETDEDFETLLDFVEDMGLDRMGAFTYSREEDTPADRLPDHIDEDTKKERLERLMMVQQSVSEIINQKKIGNTYEVLIEDQIDDTLYIGRTKYDAEEIDSVIYVETKRDLSRGDMVDVLVESAYEYDLKGHLVDEVPTMKKINI</sequence>
<dbReference type="CDD" id="cd01335">
    <property type="entry name" value="Radical_SAM"/>
    <property type="match status" value="1"/>
</dbReference>
<comment type="cofactor">
    <cofactor evidence="10">
        <name>[4Fe-4S] cluster</name>
        <dbReference type="ChEBI" id="CHEBI:49883"/>
    </cofactor>
    <text evidence="10">Binds 2 [4Fe-4S] clusters. One cluster is coordinated with 3 cysteines and an exchangeable S-adenosyl-L-methionine.</text>
</comment>
<dbReference type="RefSeq" id="WP_061102037.1">
    <property type="nucleotide sequence ID" value="NZ_KQ961840.1"/>
</dbReference>
<dbReference type="NCBIfam" id="TIGR01125">
    <property type="entry name" value="30S ribosomal protein S12 methylthiotransferase RimO"/>
    <property type="match status" value="1"/>
</dbReference>
<dbReference type="Gene3D" id="3.40.50.12160">
    <property type="entry name" value="Methylthiotransferase, N-terminal domain"/>
    <property type="match status" value="1"/>
</dbReference>
<feature type="binding site" evidence="10">
    <location>
        <position position="158"/>
    </location>
    <ligand>
        <name>[4Fe-4S] cluster</name>
        <dbReference type="ChEBI" id="CHEBI:49883"/>
        <label>2</label>
        <note>4Fe-4S-S-AdoMet</note>
    </ligand>
</feature>
<evidence type="ECO:0000256" key="1">
    <source>
        <dbReference type="ARBA" id="ARBA00003234"/>
    </source>
</evidence>
<dbReference type="SFLD" id="SFLDG01082">
    <property type="entry name" value="B12-binding_domain_containing"/>
    <property type="match status" value="1"/>
</dbReference>